<name>A0A0J8GFJ0_9LIST</name>
<dbReference type="EMBL" id="AZHO01000001">
    <property type="protein sequence ID" value="KMT61437.1"/>
    <property type="molecule type" value="Genomic_DNA"/>
</dbReference>
<comment type="caution">
    <text evidence="4">The sequence shown here is derived from an EMBL/GenBank/DDBJ whole genome shotgun (WGS) entry which is preliminary data.</text>
</comment>
<feature type="domain" description="Bacterial sugar transferase" evidence="3">
    <location>
        <begin position="17"/>
        <end position="211"/>
    </location>
</feature>
<dbReference type="Proteomes" id="UP000052258">
    <property type="component" value="Unassembled WGS sequence"/>
</dbReference>
<evidence type="ECO:0000256" key="1">
    <source>
        <dbReference type="ARBA" id="ARBA00006464"/>
    </source>
</evidence>
<keyword evidence="2" id="KW-1133">Transmembrane helix</keyword>
<keyword evidence="4" id="KW-0808">Transferase</keyword>
<keyword evidence="5" id="KW-1185">Reference proteome</keyword>
<comment type="similarity">
    <text evidence="1">Belongs to the bacterial sugar transferase family.</text>
</comment>
<protein>
    <submittedName>
        <fullName evidence="4">Bacterial sugar transferase family protein</fullName>
    </submittedName>
</protein>
<dbReference type="OrthoDB" id="9808602at2"/>
<evidence type="ECO:0000313" key="4">
    <source>
        <dbReference type="EMBL" id="KMT61437.1"/>
    </source>
</evidence>
<dbReference type="PANTHER" id="PTHR30576">
    <property type="entry name" value="COLANIC BIOSYNTHESIS UDP-GLUCOSE LIPID CARRIER TRANSFERASE"/>
    <property type="match status" value="1"/>
</dbReference>
<dbReference type="Pfam" id="PF02397">
    <property type="entry name" value="Bac_transf"/>
    <property type="match status" value="1"/>
</dbReference>
<dbReference type="RefSeq" id="WP_007477832.1">
    <property type="nucleotide sequence ID" value="NZ_KQ130608.1"/>
</dbReference>
<dbReference type="PATRIC" id="fig|1430899.3.peg.18"/>
<evidence type="ECO:0000256" key="2">
    <source>
        <dbReference type="SAM" id="Phobius"/>
    </source>
</evidence>
<evidence type="ECO:0000259" key="3">
    <source>
        <dbReference type="Pfam" id="PF02397"/>
    </source>
</evidence>
<dbReference type="InterPro" id="IPR003362">
    <property type="entry name" value="Bact_transf"/>
</dbReference>
<evidence type="ECO:0000313" key="5">
    <source>
        <dbReference type="Proteomes" id="UP000052258"/>
    </source>
</evidence>
<gene>
    <name evidence="4" type="ORF">X560_0017</name>
</gene>
<keyword evidence="2" id="KW-0812">Transmembrane</keyword>
<organism evidence="4 5">
    <name type="scientific">Listeria fleischmannii 1991</name>
    <dbReference type="NCBI Taxonomy" id="1430899"/>
    <lineage>
        <taxon>Bacteria</taxon>
        <taxon>Bacillati</taxon>
        <taxon>Bacillota</taxon>
        <taxon>Bacilli</taxon>
        <taxon>Bacillales</taxon>
        <taxon>Listeriaceae</taxon>
        <taxon>Listeria</taxon>
    </lineage>
</organism>
<keyword evidence="2" id="KW-0472">Membrane</keyword>
<dbReference type="GO" id="GO:0016780">
    <property type="term" value="F:phosphotransferase activity, for other substituted phosphate groups"/>
    <property type="evidence" value="ECO:0007669"/>
    <property type="project" value="TreeGrafter"/>
</dbReference>
<accession>A0A0J8GFJ0</accession>
<feature type="transmembrane region" description="Helical" evidence="2">
    <location>
        <begin position="20"/>
        <end position="43"/>
    </location>
</feature>
<proteinExistence type="inferred from homology"/>
<dbReference type="AlphaFoldDB" id="A0A0J8GFJ0"/>
<reference evidence="4 5" key="1">
    <citation type="journal article" date="2015" name="Genome Biol. Evol.">
        <title>Comparative Genomics of Listeria Sensu Lato: Genus-Wide Differences in Evolutionary Dynamics and the Progressive Gain of Complex, Potentially Pathogenicity-Related Traits through Lateral Gene Transfer.</title>
        <authorList>
            <person name="Chiara M."/>
            <person name="Caruso M."/>
            <person name="D'Erchia A.M."/>
            <person name="Manzari C."/>
            <person name="Fraccalvieri R."/>
            <person name="Goffredo E."/>
            <person name="Latorre L."/>
            <person name="Miccolupo A."/>
            <person name="Padalino I."/>
            <person name="Santagada G."/>
            <person name="Chiocco D."/>
            <person name="Pesole G."/>
            <person name="Horner D.S."/>
            <person name="Parisi A."/>
        </authorList>
    </citation>
    <scope>NUCLEOTIDE SEQUENCE [LARGE SCALE GENOMIC DNA]</scope>
    <source>
        <strain evidence="4 5">1991</strain>
    </source>
</reference>
<sequence>MKIRTNQATHSLVQKEKRFLDVCLSVIGIIILSPFFIIAAILVKIDSPRENIIFKQQRAGRFEKPFKIYKFRSMSQSGQINSKERKVYNWENGVPDDFVFKSASGTQPNVSKIGHFLRKSSLDELPQLWNVLKGDMSIVGPRPEILDITKCYSEKQKERLHVYPGITGWAQVNGRSNMNHGQKIKLDVYYVDNISMKLDFTIILLTIKQVLSGKDAV</sequence>
<dbReference type="PANTHER" id="PTHR30576:SF0">
    <property type="entry name" value="UNDECAPRENYL-PHOSPHATE N-ACETYLGALACTOSAMINYL 1-PHOSPHATE TRANSFERASE-RELATED"/>
    <property type="match status" value="1"/>
</dbReference>